<dbReference type="GeneID" id="36344614"/>
<dbReference type="KEGG" id="egl:EGR_08899"/>
<keyword evidence="2" id="KW-1185">Reference proteome</keyword>
<name>W6UD43_ECHGR</name>
<proteinExistence type="predicted"/>
<reference evidence="1 2" key="1">
    <citation type="journal article" date="2013" name="Nat. Genet.">
        <title>The genome of the hydatid tapeworm Echinococcus granulosus.</title>
        <authorList>
            <person name="Zheng H."/>
            <person name="Zhang W."/>
            <person name="Zhang L."/>
            <person name="Zhang Z."/>
            <person name="Li J."/>
            <person name="Lu G."/>
            <person name="Zhu Y."/>
            <person name="Wang Y."/>
            <person name="Huang Y."/>
            <person name="Liu J."/>
            <person name="Kang H."/>
            <person name="Chen J."/>
            <person name="Wang L."/>
            <person name="Chen A."/>
            <person name="Yu S."/>
            <person name="Gao Z."/>
            <person name="Jin L."/>
            <person name="Gu W."/>
            <person name="Wang Z."/>
            <person name="Zhao L."/>
            <person name="Shi B."/>
            <person name="Wen H."/>
            <person name="Lin R."/>
            <person name="Jones M.K."/>
            <person name="Brejova B."/>
            <person name="Vinar T."/>
            <person name="Zhao G."/>
            <person name="McManus D.P."/>
            <person name="Chen Z."/>
            <person name="Zhou Y."/>
            <person name="Wang S."/>
        </authorList>
    </citation>
    <scope>NUCLEOTIDE SEQUENCE [LARGE SCALE GENOMIC DNA]</scope>
</reference>
<accession>W6UD43</accession>
<protein>
    <submittedName>
        <fullName evidence="1">Uncharacterized protein</fullName>
    </submittedName>
</protein>
<evidence type="ECO:0000313" key="2">
    <source>
        <dbReference type="Proteomes" id="UP000019149"/>
    </source>
</evidence>
<organism evidence="1 2">
    <name type="scientific">Echinococcus granulosus</name>
    <name type="common">Hydatid tapeworm</name>
    <dbReference type="NCBI Taxonomy" id="6210"/>
    <lineage>
        <taxon>Eukaryota</taxon>
        <taxon>Metazoa</taxon>
        <taxon>Spiralia</taxon>
        <taxon>Lophotrochozoa</taxon>
        <taxon>Platyhelminthes</taxon>
        <taxon>Cestoda</taxon>
        <taxon>Eucestoda</taxon>
        <taxon>Cyclophyllidea</taxon>
        <taxon>Taeniidae</taxon>
        <taxon>Echinococcus</taxon>
        <taxon>Echinococcus granulosus group</taxon>
    </lineage>
</organism>
<dbReference type="Proteomes" id="UP000019149">
    <property type="component" value="Unassembled WGS sequence"/>
</dbReference>
<dbReference type="RefSeq" id="XP_024347433.1">
    <property type="nucleotide sequence ID" value="XM_024498148.1"/>
</dbReference>
<comment type="caution">
    <text evidence="1">The sequence shown here is derived from an EMBL/GenBank/DDBJ whole genome shotgun (WGS) entry which is preliminary data.</text>
</comment>
<dbReference type="CTD" id="36344614"/>
<dbReference type="AlphaFoldDB" id="W6UD43"/>
<evidence type="ECO:0000313" key="1">
    <source>
        <dbReference type="EMBL" id="EUB56237.1"/>
    </source>
</evidence>
<dbReference type="EMBL" id="APAU02000123">
    <property type="protein sequence ID" value="EUB56237.1"/>
    <property type="molecule type" value="Genomic_DNA"/>
</dbReference>
<gene>
    <name evidence="1" type="ORF">EGR_08899</name>
</gene>
<sequence length="88" mass="10307">MILIHLTLFSKCPSSPDRNKSALIMEWLQERFSYSPGSLYFTYDKGYRFLSFDCNTLIALLYFHFHYTGAEGFPKLCPHKTDLKLAPY</sequence>